<protein>
    <submittedName>
        <fullName evidence="8">P-type conjugative transfer protein TrbL</fullName>
    </submittedName>
</protein>
<keyword evidence="3 7" id="KW-0812">Transmembrane</keyword>
<proteinExistence type="inferred from homology"/>
<comment type="caution">
    <text evidence="8">The sequence shown here is derived from an EMBL/GenBank/DDBJ whole genome shotgun (WGS) entry which is preliminary data.</text>
</comment>
<sequence length="459" mass="46895">MNSTIYQYRGRRLGDLNVIDRFMATFIRYIDSGFGLLNGDVGRLSAILIGIDITLAGLFWVVDSEANVLARFLKKILYVGVFALILNQFSALADIIYRSFAGLGLAATSNTLTPEDLLKPGRLAGTGFEAAWPLLKQVSEMLGFTSFFDNFLTIIVLLVSWLVVIIAFFILAVQLFITILEFKLTSLAGFVLVPFALWNRTSFLAERVLGNVISTGVKVMVLAVITGIGSTFFGEFITALQGQEPDIGQAMSLVLASLAMLGLGIFGPGIASGLVSGAPQLGAAAAIGTAGAAAGAAMLTGGAVLAGAGALRATGGAGLSAIRAGAALGSATQTAYALGQSTSGATGLGGVAAGLGGVARAGVGAATRAMHPSASHLRDAAAEGINAGRTAAWEATGGSPASSGPGSPPSDTPSATPDWARRLRSEQSARAHRHAATQAIKDGDRPGSPANPDLDVKES</sequence>
<evidence type="ECO:0000313" key="9">
    <source>
        <dbReference type="Proteomes" id="UP001230156"/>
    </source>
</evidence>
<comment type="subcellular location">
    <subcellularLocation>
        <location evidence="1">Membrane</location>
        <topology evidence="1">Multi-pass membrane protein</topology>
    </subcellularLocation>
</comment>
<evidence type="ECO:0000313" key="8">
    <source>
        <dbReference type="EMBL" id="MDQ7250554.1"/>
    </source>
</evidence>
<feature type="compositionally biased region" description="Low complexity" evidence="6">
    <location>
        <begin position="395"/>
        <end position="405"/>
    </location>
</feature>
<dbReference type="InterPro" id="IPR007688">
    <property type="entry name" value="Conjugal_tfr_TrbL/VirB6"/>
</dbReference>
<gene>
    <name evidence="8" type="primary">trbL</name>
    <name evidence="8" type="ORF">Q8A70_22890</name>
</gene>
<dbReference type="Proteomes" id="UP001230156">
    <property type="component" value="Unassembled WGS sequence"/>
</dbReference>
<evidence type="ECO:0000256" key="1">
    <source>
        <dbReference type="ARBA" id="ARBA00004141"/>
    </source>
</evidence>
<dbReference type="EMBL" id="JAUYVI010000007">
    <property type="protein sequence ID" value="MDQ7250554.1"/>
    <property type="molecule type" value="Genomic_DNA"/>
</dbReference>
<comment type="similarity">
    <text evidence="2">Belongs to the TrbL/VirB6 family.</text>
</comment>
<feature type="transmembrane region" description="Helical" evidence="7">
    <location>
        <begin position="151"/>
        <end position="173"/>
    </location>
</feature>
<organism evidence="8 9">
    <name type="scientific">Dongia sedimenti</name>
    <dbReference type="NCBI Taxonomy" id="3064282"/>
    <lineage>
        <taxon>Bacteria</taxon>
        <taxon>Pseudomonadati</taxon>
        <taxon>Pseudomonadota</taxon>
        <taxon>Alphaproteobacteria</taxon>
        <taxon>Rhodospirillales</taxon>
        <taxon>Dongiaceae</taxon>
        <taxon>Dongia</taxon>
    </lineage>
</organism>
<keyword evidence="5 7" id="KW-0472">Membrane</keyword>
<reference evidence="9" key="1">
    <citation type="submission" date="2023-08" db="EMBL/GenBank/DDBJ databases">
        <title>Rhodospirillaceae gen. nov., a novel taxon isolated from the Yangtze River Yuezi River estuary sludge.</title>
        <authorList>
            <person name="Ruan L."/>
        </authorList>
    </citation>
    <scope>NUCLEOTIDE SEQUENCE [LARGE SCALE GENOMIC DNA]</scope>
    <source>
        <strain evidence="9">R-7</strain>
    </source>
</reference>
<feature type="transmembrane region" description="Helical" evidence="7">
    <location>
        <begin position="44"/>
        <end position="64"/>
    </location>
</feature>
<dbReference type="InterPro" id="IPR014150">
    <property type="entry name" value="Conjugal_tfr_TrbL"/>
</dbReference>
<keyword evidence="4 7" id="KW-1133">Transmembrane helix</keyword>
<evidence type="ECO:0000256" key="3">
    <source>
        <dbReference type="ARBA" id="ARBA00022692"/>
    </source>
</evidence>
<feature type="transmembrane region" description="Helical" evidence="7">
    <location>
        <begin position="219"/>
        <end position="240"/>
    </location>
</feature>
<feature type="compositionally biased region" description="Basic and acidic residues" evidence="6">
    <location>
        <begin position="419"/>
        <end position="429"/>
    </location>
</feature>
<feature type="transmembrane region" description="Helical" evidence="7">
    <location>
        <begin position="76"/>
        <end position="97"/>
    </location>
</feature>
<evidence type="ECO:0000256" key="7">
    <source>
        <dbReference type="SAM" id="Phobius"/>
    </source>
</evidence>
<dbReference type="NCBIfam" id="NF010449">
    <property type="entry name" value="PRK13875.1"/>
    <property type="match status" value="1"/>
</dbReference>
<keyword evidence="9" id="KW-1185">Reference proteome</keyword>
<feature type="region of interest" description="Disordered" evidence="6">
    <location>
        <begin position="394"/>
        <end position="459"/>
    </location>
</feature>
<evidence type="ECO:0000256" key="2">
    <source>
        <dbReference type="ARBA" id="ARBA00007802"/>
    </source>
</evidence>
<name>A0ABU0YS63_9PROT</name>
<evidence type="ECO:0000256" key="4">
    <source>
        <dbReference type="ARBA" id="ARBA00022989"/>
    </source>
</evidence>
<evidence type="ECO:0000256" key="5">
    <source>
        <dbReference type="ARBA" id="ARBA00023136"/>
    </source>
</evidence>
<dbReference type="Pfam" id="PF04610">
    <property type="entry name" value="TrbL"/>
    <property type="match status" value="1"/>
</dbReference>
<evidence type="ECO:0000256" key="6">
    <source>
        <dbReference type="SAM" id="MobiDB-lite"/>
    </source>
</evidence>
<feature type="transmembrane region" description="Helical" evidence="7">
    <location>
        <begin position="281"/>
        <end position="306"/>
    </location>
</feature>
<accession>A0ABU0YS63</accession>
<feature type="transmembrane region" description="Helical" evidence="7">
    <location>
        <begin position="180"/>
        <end position="199"/>
    </location>
</feature>
<feature type="transmembrane region" description="Helical" evidence="7">
    <location>
        <begin position="252"/>
        <end position="275"/>
    </location>
</feature>
<dbReference type="NCBIfam" id="TIGR02783">
    <property type="entry name" value="TrbL_P"/>
    <property type="match status" value="1"/>
</dbReference>